<keyword evidence="2" id="KW-0540">Nuclease</keyword>
<reference evidence="2 3" key="1">
    <citation type="submission" date="2016-11" db="EMBL/GenBank/DDBJ databases">
        <authorList>
            <person name="Jaros S."/>
            <person name="Januszkiewicz K."/>
            <person name="Wedrychowicz H."/>
        </authorList>
    </citation>
    <scope>NUCLEOTIDE SEQUENCE [LARGE SCALE GENOMIC DNA]</scope>
    <source>
        <strain evidence="2 3">GAS138</strain>
    </source>
</reference>
<accession>A0A1M5MQE2</accession>
<dbReference type="GO" id="GO:0008270">
    <property type="term" value="F:zinc ion binding"/>
    <property type="evidence" value="ECO:0007669"/>
    <property type="project" value="InterPro"/>
</dbReference>
<dbReference type="Gene3D" id="1.10.30.50">
    <property type="match status" value="1"/>
</dbReference>
<dbReference type="AlphaFoldDB" id="A0A1M5MQE2"/>
<dbReference type="Proteomes" id="UP000189796">
    <property type="component" value="Chromosome I"/>
</dbReference>
<dbReference type="OrthoDB" id="7807589at2"/>
<sequence length="184" mass="20534">MSSRPKITGRVTSLAAAFVHAIIPRRVNIDVQAKLYERFRIEPKECVYCGREATDQDHFRAIVKGGKPSGYFHTADNVVPSCGKCNQSKGGAGWKAWMNSTAKGSPRTRGVIDLSERVDRLSKFEEATNTVQFTEDEMRAAVGADLWDSYWRRLDDLAAQMRSAQAEAEKICSVLQQEFDARSG</sequence>
<protein>
    <submittedName>
        <fullName evidence="2">HNH endonuclease</fullName>
    </submittedName>
</protein>
<name>A0A1M5MQE2_9BRAD</name>
<gene>
    <name evidence="2" type="ORF">SAMN05443248_2679</name>
</gene>
<dbReference type="Pfam" id="PF01844">
    <property type="entry name" value="HNH"/>
    <property type="match status" value="1"/>
</dbReference>
<evidence type="ECO:0000313" key="3">
    <source>
        <dbReference type="Proteomes" id="UP000189796"/>
    </source>
</evidence>
<dbReference type="InterPro" id="IPR002711">
    <property type="entry name" value="HNH"/>
</dbReference>
<dbReference type="GO" id="GO:0003676">
    <property type="term" value="F:nucleic acid binding"/>
    <property type="evidence" value="ECO:0007669"/>
    <property type="project" value="InterPro"/>
</dbReference>
<feature type="domain" description="HNH" evidence="1">
    <location>
        <begin position="46"/>
        <end position="90"/>
    </location>
</feature>
<dbReference type="InterPro" id="IPR003615">
    <property type="entry name" value="HNH_nuc"/>
</dbReference>
<dbReference type="GO" id="GO:0004519">
    <property type="term" value="F:endonuclease activity"/>
    <property type="evidence" value="ECO:0007669"/>
    <property type="project" value="UniProtKB-KW"/>
</dbReference>
<organism evidence="2 3">
    <name type="scientific">Bradyrhizobium erythrophlei</name>
    <dbReference type="NCBI Taxonomy" id="1437360"/>
    <lineage>
        <taxon>Bacteria</taxon>
        <taxon>Pseudomonadati</taxon>
        <taxon>Pseudomonadota</taxon>
        <taxon>Alphaproteobacteria</taxon>
        <taxon>Hyphomicrobiales</taxon>
        <taxon>Nitrobacteraceae</taxon>
        <taxon>Bradyrhizobium</taxon>
    </lineage>
</organism>
<evidence type="ECO:0000313" key="2">
    <source>
        <dbReference type="EMBL" id="SHG79445.1"/>
    </source>
</evidence>
<dbReference type="CDD" id="cd00085">
    <property type="entry name" value="HNHc"/>
    <property type="match status" value="1"/>
</dbReference>
<keyword evidence="2" id="KW-0255">Endonuclease</keyword>
<dbReference type="EMBL" id="LT670817">
    <property type="protein sequence ID" value="SHG79445.1"/>
    <property type="molecule type" value="Genomic_DNA"/>
</dbReference>
<keyword evidence="2" id="KW-0378">Hydrolase</keyword>
<proteinExistence type="predicted"/>
<evidence type="ECO:0000259" key="1">
    <source>
        <dbReference type="Pfam" id="PF01844"/>
    </source>
</evidence>